<dbReference type="PROSITE" id="PS00141">
    <property type="entry name" value="ASP_PROTEASE"/>
    <property type="match status" value="1"/>
</dbReference>
<organism evidence="17 18">
    <name type="scientific">Saguinus oedipus</name>
    <name type="common">Cotton-top tamarin</name>
    <name type="synonym">Oedipomidas oedipus</name>
    <dbReference type="NCBI Taxonomy" id="9490"/>
    <lineage>
        <taxon>Eukaryota</taxon>
        <taxon>Metazoa</taxon>
        <taxon>Chordata</taxon>
        <taxon>Craniata</taxon>
        <taxon>Vertebrata</taxon>
        <taxon>Euteleostomi</taxon>
        <taxon>Mammalia</taxon>
        <taxon>Eutheria</taxon>
        <taxon>Euarchontoglires</taxon>
        <taxon>Primates</taxon>
        <taxon>Haplorrhini</taxon>
        <taxon>Platyrrhini</taxon>
        <taxon>Cebidae</taxon>
        <taxon>Callitrichinae</taxon>
        <taxon>Saguinus</taxon>
    </lineage>
</organism>
<protein>
    <recommendedName>
        <fullName evidence="14">Gastricsin</fullName>
        <ecNumber evidence="13">3.4.23.3</ecNumber>
    </recommendedName>
    <alternativeName>
        <fullName evidence="15">Pepsinogen C</fullName>
    </alternativeName>
</protein>
<accession>A0ABQ9VWD2</accession>
<dbReference type="PANTHER" id="PTHR47966:SF72">
    <property type="entry name" value="GASTRICSIN"/>
    <property type="match status" value="1"/>
</dbReference>
<dbReference type="InterPro" id="IPR001969">
    <property type="entry name" value="Aspartic_peptidase_AS"/>
</dbReference>
<keyword evidence="3" id="KW-0964">Secreted</keyword>
<evidence type="ECO:0000256" key="3">
    <source>
        <dbReference type="ARBA" id="ARBA00022525"/>
    </source>
</evidence>
<evidence type="ECO:0000256" key="8">
    <source>
        <dbReference type="ARBA" id="ARBA00022801"/>
    </source>
</evidence>
<dbReference type="InterPro" id="IPR001461">
    <property type="entry name" value="Aspartic_peptidase_A1"/>
</dbReference>
<comment type="similarity">
    <text evidence="2">Belongs to the peptidase A1 family.</text>
</comment>
<evidence type="ECO:0000256" key="9">
    <source>
        <dbReference type="ARBA" id="ARBA00023145"/>
    </source>
</evidence>
<dbReference type="PANTHER" id="PTHR47966">
    <property type="entry name" value="BETA-SITE APP-CLEAVING ENZYME, ISOFORM A-RELATED"/>
    <property type="match status" value="1"/>
</dbReference>
<dbReference type="Proteomes" id="UP001266305">
    <property type="component" value="Unassembled WGS sequence"/>
</dbReference>
<keyword evidence="5" id="KW-0732">Signal</keyword>
<evidence type="ECO:0000256" key="10">
    <source>
        <dbReference type="ARBA" id="ARBA00023157"/>
    </source>
</evidence>
<dbReference type="InterPro" id="IPR033121">
    <property type="entry name" value="PEPTIDASE_A1"/>
</dbReference>
<comment type="caution">
    <text evidence="17">The sequence shown here is derived from an EMBL/GenBank/DDBJ whole genome shotgun (WGS) entry which is preliminary data.</text>
</comment>
<evidence type="ECO:0000313" key="18">
    <source>
        <dbReference type="Proteomes" id="UP001266305"/>
    </source>
</evidence>
<evidence type="ECO:0000256" key="12">
    <source>
        <dbReference type="ARBA" id="ARBA00023749"/>
    </source>
</evidence>
<evidence type="ECO:0000256" key="5">
    <source>
        <dbReference type="ARBA" id="ARBA00022729"/>
    </source>
</evidence>
<comment type="subcellular location">
    <subcellularLocation>
        <location evidence="1">Secreted</location>
    </subcellularLocation>
</comment>
<evidence type="ECO:0000256" key="4">
    <source>
        <dbReference type="ARBA" id="ARBA00022670"/>
    </source>
</evidence>
<dbReference type="EMBL" id="JASSZA010000004">
    <property type="protein sequence ID" value="KAK2113701.1"/>
    <property type="molecule type" value="Genomic_DNA"/>
</dbReference>
<keyword evidence="8" id="KW-0378">Hydrolase</keyword>
<gene>
    <name evidence="17" type="ORF">P7K49_007967</name>
</gene>
<keyword evidence="4" id="KW-0645">Protease</keyword>
<dbReference type="EC" id="3.4.23.3" evidence="13"/>
<evidence type="ECO:0000256" key="13">
    <source>
        <dbReference type="ARBA" id="ARBA00023796"/>
    </source>
</evidence>
<evidence type="ECO:0000256" key="15">
    <source>
        <dbReference type="ARBA" id="ARBA00033248"/>
    </source>
</evidence>
<evidence type="ECO:0000256" key="2">
    <source>
        <dbReference type="ARBA" id="ARBA00007447"/>
    </source>
</evidence>
<dbReference type="Gene3D" id="6.10.140.60">
    <property type="match status" value="1"/>
</dbReference>
<evidence type="ECO:0000256" key="1">
    <source>
        <dbReference type="ARBA" id="ARBA00004613"/>
    </source>
</evidence>
<dbReference type="InterPro" id="IPR021109">
    <property type="entry name" value="Peptidase_aspartic_dom_sf"/>
</dbReference>
<evidence type="ECO:0000256" key="7">
    <source>
        <dbReference type="ARBA" id="ARBA00022757"/>
    </source>
</evidence>
<evidence type="ECO:0000256" key="6">
    <source>
        <dbReference type="ARBA" id="ARBA00022750"/>
    </source>
</evidence>
<evidence type="ECO:0000259" key="16">
    <source>
        <dbReference type="PROSITE" id="PS51767"/>
    </source>
</evidence>
<comment type="function">
    <text evidence="12">Hydrolyzes a variety of proteins.</text>
</comment>
<name>A0ABQ9VWD2_SAGOE</name>
<feature type="non-terminal residue" evidence="17">
    <location>
        <position position="161"/>
    </location>
</feature>
<evidence type="ECO:0000313" key="17">
    <source>
        <dbReference type="EMBL" id="KAK2113701.1"/>
    </source>
</evidence>
<dbReference type="SUPFAM" id="SSF50630">
    <property type="entry name" value="Acid proteases"/>
    <property type="match status" value="1"/>
</dbReference>
<dbReference type="Gene3D" id="2.40.70.10">
    <property type="entry name" value="Acid Proteases"/>
    <property type="match status" value="1"/>
</dbReference>
<comment type="catalytic activity">
    <reaction evidence="11">
        <text>More restricted specificity than pepsin A, but shows preferential cleavage at Tyr-|-Xaa bonds. High activity on hemoglobin.</text>
        <dbReference type="EC" id="3.4.23.3"/>
    </reaction>
</comment>
<evidence type="ECO:0000256" key="11">
    <source>
        <dbReference type="ARBA" id="ARBA00023733"/>
    </source>
</evidence>
<reference evidence="17 18" key="1">
    <citation type="submission" date="2023-05" db="EMBL/GenBank/DDBJ databases">
        <title>B98-5 Cell Line De Novo Hybrid Assembly: An Optical Mapping Approach.</title>
        <authorList>
            <person name="Kananen K."/>
            <person name="Auerbach J.A."/>
            <person name="Kautto E."/>
            <person name="Blachly J.S."/>
        </authorList>
    </citation>
    <scope>NUCLEOTIDE SEQUENCE [LARGE SCALE GENOMIC DNA]</scope>
    <source>
        <strain evidence="17">B95-8</strain>
        <tissue evidence="17">Cell line</tissue>
    </source>
</reference>
<evidence type="ECO:0000256" key="14">
    <source>
        <dbReference type="ARBA" id="ARBA00023821"/>
    </source>
</evidence>
<sequence length="161" mass="18530">MPLVWGQGVIFATPSYSNFLSYRLGRSAQVFTPLRLQNSEWLFLYSQLGTSIMKWMVVAFVCLQLLEATVVKVPLKKFKSIRETMKEKGLLWEFLKTHKHDPARKYRFSDLSVSYEPMDYMDAAYFGEISIGTPPQNFLVLFDTGSSNLWVPSVYCQSQAC</sequence>
<keyword evidence="10" id="KW-1015">Disulfide bond</keyword>
<keyword evidence="6" id="KW-0064">Aspartyl protease</keyword>
<keyword evidence="9" id="KW-0865">Zymogen</keyword>
<keyword evidence="18" id="KW-1185">Reference proteome</keyword>
<dbReference type="PROSITE" id="PS51767">
    <property type="entry name" value="PEPTIDASE_A1"/>
    <property type="match status" value="1"/>
</dbReference>
<keyword evidence="7" id="KW-0222">Digestion</keyword>
<dbReference type="Pfam" id="PF00026">
    <property type="entry name" value="Asp"/>
    <property type="match status" value="1"/>
</dbReference>
<proteinExistence type="inferred from homology"/>
<feature type="domain" description="Peptidase A1" evidence="16">
    <location>
        <begin position="125"/>
        <end position="161"/>
    </location>
</feature>
<dbReference type="Pfam" id="PF07966">
    <property type="entry name" value="A1_Propeptide"/>
    <property type="match status" value="1"/>
</dbReference>
<dbReference type="InterPro" id="IPR012848">
    <property type="entry name" value="Aspartic_peptidase_N"/>
</dbReference>